<feature type="transmembrane region" description="Helical" evidence="1">
    <location>
        <begin position="543"/>
        <end position="564"/>
    </location>
</feature>
<dbReference type="Pfam" id="PF09773">
    <property type="entry name" value="Meckelin"/>
    <property type="match status" value="1"/>
</dbReference>
<keyword evidence="4" id="KW-1185">Reference proteome</keyword>
<dbReference type="InterPro" id="IPR019170">
    <property type="entry name" value="Meckelin"/>
</dbReference>
<organism evidence="3 4">
    <name type="scientific">Oikopleura dioica</name>
    <name type="common">Tunicate</name>
    <dbReference type="NCBI Taxonomy" id="34765"/>
    <lineage>
        <taxon>Eukaryota</taxon>
        <taxon>Metazoa</taxon>
        <taxon>Chordata</taxon>
        <taxon>Tunicata</taxon>
        <taxon>Appendicularia</taxon>
        <taxon>Copelata</taxon>
        <taxon>Oikopleuridae</taxon>
        <taxon>Oikopleura</taxon>
    </lineage>
</organism>
<dbReference type="PANTHER" id="PTHR21274:SF0">
    <property type="entry name" value="MECKELIN"/>
    <property type="match status" value="1"/>
</dbReference>
<dbReference type="Proteomes" id="UP001158576">
    <property type="component" value="Chromosome PAR"/>
</dbReference>
<reference evidence="3 4" key="1">
    <citation type="submission" date="2021-04" db="EMBL/GenBank/DDBJ databases">
        <authorList>
            <person name="Bliznina A."/>
        </authorList>
    </citation>
    <scope>NUCLEOTIDE SEQUENCE [LARGE SCALE GENOMIC DNA]</scope>
</reference>
<accession>A0ABN7RY88</accession>
<keyword evidence="1" id="KW-0812">Transmembrane</keyword>
<gene>
    <name evidence="3" type="ORF">OKIOD_LOCUS2880</name>
</gene>
<keyword evidence="2" id="KW-0732">Signal</keyword>
<feature type="transmembrane region" description="Helical" evidence="1">
    <location>
        <begin position="664"/>
        <end position="685"/>
    </location>
</feature>
<proteinExistence type="predicted"/>
<evidence type="ECO:0000256" key="1">
    <source>
        <dbReference type="SAM" id="Phobius"/>
    </source>
</evidence>
<feature type="signal peptide" evidence="2">
    <location>
        <begin position="1"/>
        <end position="15"/>
    </location>
</feature>
<protein>
    <submittedName>
        <fullName evidence="3">Oidioi.mRNA.OKI2018_I69.PAR.g11322.t1.cds</fullName>
    </submittedName>
</protein>
<keyword evidence="1" id="KW-0472">Membrane</keyword>
<evidence type="ECO:0000313" key="3">
    <source>
        <dbReference type="EMBL" id="CAG5086695.1"/>
    </source>
</evidence>
<feature type="chain" id="PRO_5046968192" evidence="2">
    <location>
        <begin position="16"/>
        <end position="930"/>
    </location>
</feature>
<dbReference type="EMBL" id="OU015568">
    <property type="protein sequence ID" value="CAG5086695.1"/>
    <property type="molecule type" value="Genomic_DNA"/>
</dbReference>
<evidence type="ECO:0000313" key="4">
    <source>
        <dbReference type="Proteomes" id="UP001158576"/>
    </source>
</evidence>
<name>A0ABN7RY88_OIKDI</name>
<feature type="transmembrane region" description="Helical" evidence="1">
    <location>
        <begin position="879"/>
        <end position="902"/>
    </location>
</feature>
<feature type="transmembrane region" description="Helical" evidence="1">
    <location>
        <begin position="464"/>
        <end position="485"/>
    </location>
</feature>
<keyword evidence="1" id="KW-1133">Transmembrane helix</keyword>
<sequence>MKQLFGALLLPVVFCQQSYFIAKKTYADCSQTEFFDPATLTCVSCPSNSGTTSLHPNECKCNKGFTTSYSLDSSSILVLTCTACSGAVSLDGTACYTCGSGSTLDASSGRCVCDNSEEILDERNPDGSFKTTVTCGACTSAYTTNSESDQCISCPFELPLPNSNECSCSVANSVGDVCFAQAQSVNPETTITRNGQQLSSDLFTENLMTSYQKCLDGKDSTACNFLANLCVLQLTTTSGSACNLLLEVQTNRQPLTTIQGWREQFPWIILADSDYQTLTTYTGIEKSFDYQSALDITIATYSVNGTFLGFQKVTKGLLQLCKLYDNHLEKLWSFGAPVQQTCSITVENLPANTKFMDLYLEDNNKLYPLPVETSCDSTCGASVNPALQFTRRIFTADTVSNAEYTRVLKSLTISTEIKEDGTIFPPQISAVYGDVNNADGAAADISFEIKYIKAAETEEEKWKIVLGVLVGVFFFISLIPFISWNRRNGTMMLDGTMIIKFLLSILDGLAWAMFVTSVSFAVYTFFANNSVDPGQLPEDQSTLFITVTVLAFVFKTINVIHIVLDQSYADVFFIDWERERPLAEGDQSMKKTTASKISIWRTILAANEWSEIQTTRKTSITLQLFVVIFVLEVLNFDNYGCTTPNQSPAFKFNCENDALRQDSLYLRAGLAMIVYGSTALAQYIVNRLIISMFFNPILNFIDLLSVMNVSLFTLTHRQFGYYVHGKSVHGRADTDMLDLQNCLRREANGQTGTRGLEPGQDITTFEIKVTNEFRQYYDTFYRAAMVGNSMGAANEDEQNKSQVESYRRLNTFLQKFFMHGLPSLKLQFNSKGLWEKFLDIEFSNQPQPVISDMYRDQRGETIGNALFYGNESHLVVFEILSFVVFDIAFTSFILAAVITYILSRIIRFLRQNLARRNLSSRTMIDKRFLV</sequence>
<evidence type="ECO:0000256" key="2">
    <source>
        <dbReference type="SAM" id="SignalP"/>
    </source>
</evidence>
<feature type="transmembrane region" description="Helical" evidence="1">
    <location>
        <begin position="497"/>
        <end position="523"/>
    </location>
</feature>
<dbReference type="PANTHER" id="PTHR21274">
    <property type="entry name" value="MECKELIN"/>
    <property type="match status" value="1"/>
</dbReference>